<evidence type="ECO:0000313" key="4">
    <source>
        <dbReference type="Proteomes" id="UP000245884"/>
    </source>
</evidence>
<feature type="signal peptide" evidence="2">
    <location>
        <begin position="1"/>
        <end position="36"/>
    </location>
</feature>
<organism evidence="3 4">
    <name type="scientific">Jaminaea rosea</name>
    <dbReference type="NCBI Taxonomy" id="1569628"/>
    <lineage>
        <taxon>Eukaryota</taxon>
        <taxon>Fungi</taxon>
        <taxon>Dikarya</taxon>
        <taxon>Basidiomycota</taxon>
        <taxon>Ustilaginomycotina</taxon>
        <taxon>Exobasidiomycetes</taxon>
        <taxon>Microstromatales</taxon>
        <taxon>Microstromatales incertae sedis</taxon>
        <taxon>Jaminaea</taxon>
    </lineage>
</organism>
<feature type="region of interest" description="Disordered" evidence="1">
    <location>
        <begin position="48"/>
        <end position="68"/>
    </location>
</feature>
<dbReference type="OrthoDB" id="10504070at2759"/>
<feature type="chain" id="PRO_5016288564" evidence="2">
    <location>
        <begin position="37"/>
        <end position="353"/>
    </location>
</feature>
<feature type="compositionally biased region" description="Basic and acidic residues" evidence="1">
    <location>
        <begin position="241"/>
        <end position="260"/>
    </location>
</feature>
<sequence>MRLTCRSSLFTPWLSLLLSVTLLLSLAVCIPSVALALPTQQYEPTAGNFDSAVVDDRSDGDSGHVAKRSQDINGTDVKLAPRAREGVYCHHPNAGNSGQCFLSWDRLWDLRKRVCSSPSSFGFNAGRPHATWVTNCPGPIGIYFGSDSQGNLPNCWDRISDALQECLTDGRTGSNKFADGTAWHHDGEVYKAVRYTMSNGDYVNQKGPGDSDALDNTLNEGGKGGGPMKVELTSSSFEAKMPPRKDTAKRGDSFASKKESSLPPPFENITGGHTSGDDGFEFNYKNWLETIRRYLEAEGFKVPKDLQLHRLEYEGHRYDHGGKEVEVIKRSEQGHHAGRPSMEQVGPLQGGLW</sequence>
<keyword evidence="4" id="KW-1185">Reference proteome</keyword>
<dbReference type="AlphaFoldDB" id="A0A316US96"/>
<gene>
    <name evidence="3" type="ORF">BDZ90DRAFT_280982</name>
</gene>
<feature type="region of interest" description="Disordered" evidence="1">
    <location>
        <begin position="201"/>
        <end position="275"/>
    </location>
</feature>
<keyword evidence="2" id="KW-0732">Signal</keyword>
<evidence type="ECO:0000256" key="1">
    <source>
        <dbReference type="SAM" id="MobiDB-lite"/>
    </source>
</evidence>
<accession>A0A316US96</accession>
<dbReference type="GeneID" id="37031152"/>
<name>A0A316US96_9BASI</name>
<feature type="compositionally biased region" description="Basic and acidic residues" evidence="1">
    <location>
        <begin position="54"/>
        <end position="68"/>
    </location>
</feature>
<dbReference type="EMBL" id="KZ819673">
    <property type="protein sequence ID" value="PWN26005.1"/>
    <property type="molecule type" value="Genomic_DNA"/>
</dbReference>
<proteinExistence type="predicted"/>
<feature type="region of interest" description="Disordered" evidence="1">
    <location>
        <begin position="332"/>
        <end position="353"/>
    </location>
</feature>
<evidence type="ECO:0000313" key="3">
    <source>
        <dbReference type="EMBL" id="PWN26005.1"/>
    </source>
</evidence>
<protein>
    <submittedName>
        <fullName evidence="3">Uncharacterized protein</fullName>
    </submittedName>
</protein>
<reference evidence="3 4" key="1">
    <citation type="journal article" date="2018" name="Mol. Biol. Evol.">
        <title>Broad Genomic Sampling Reveals a Smut Pathogenic Ancestry of the Fungal Clade Ustilaginomycotina.</title>
        <authorList>
            <person name="Kijpornyongpan T."/>
            <person name="Mondo S.J."/>
            <person name="Barry K."/>
            <person name="Sandor L."/>
            <person name="Lee J."/>
            <person name="Lipzen A."/>
            <person name="Pangilinan J."/>
            <person name="LaButti K."/>
            <person name="Hainaut M."/>
            <person name="Henrissat B."/>
            <person name="Grigoriev I.V."/>
            <person name="Spatafora J.W."/>
            <person name="Aime M.C."/>
        </authorList>
    </citation>
    <scope>NUCLEOTIDE SEQUENCE [LARGE SCALE GENOMIC DNA]</scope>
    <source>
        <strain evidence="3 4">MCA 5214</strain>
    </source>
</reference>
<dbReference type="RefSeq" id="XP_025360617.1">
    <property type="nucleotide sequence ID" value="XM_025509329.1"/>
</dbReference>
<evidence type="ECO:0000256" key="2">
    <source>
        <dbReference type="SAM" id="SignalP"/>
    </source>
</evidence>
<dbReference type="Proteomes" id="UP000245884">
    <property type="component" value="Unassembled WGS sequence"/>
</dbReference>